<evidence type="ECO:0000313" key="15">
    <source>
        <dbReference type="EMBL" id="EHM53612.1"/>
    </source>
</evidence>
<comment type="function">
    <text evidence="7 10 11">Participates actively in the response to hyperosmotic and heat shock by preventing the aggregation of stress-denatured proteins, in association with DnaK and GrpE. It is the nucleotide exchange factor for DnaK and may function as a thermosensor. Unfolded proteins bind initially to DnaJ; upon interaction with the DnaJ-bound protein, DnaK hydrolyzes its bound ATP, resulting in the formation of a stable complex. GrpE releases ADP from DnaK; ATP binding to DnaK triggers the release of the substrate protein, thus completing the reaction cycle. Several rounds of ATP-dependent interactions between DnaJ, DnaK and GrpE are required for fully efficient folding.</text>
</comment>
<evidence type="ECO:0000256" key="3">
    <source>
        <dbReference type="ARBA" id="ARBA00011738"/>
    </source>
</evidence>
<dbReference type="InterPro" id="IPR013805">
    <property type="entry name" value="GrpE_CC"/>
</dbReference>
<dbReference type="Pfam" id="PF01025">
    <property type="entry name" value="GrpE"/>
    <property type="match status" value="1"/>
</dbReference>
<comment type="caution">
    <text evidence="15">The sequence shown here is derived from an EMBL/GenBank/DDBJ whole genome shotgun (WGS) entry which is preliminary data.</text>
</comment>
<proteinExistence type="inferred from homology"/>
<dbReference type="Proteomes" id="UP000004750">
    <property type="component" value="Unassembled WGS sequence"/>
</dbReference>
<dbReference type="GO" id="GO:0051082">
    <property type="term" value="F:unfolded protein binding"/>
    <property type="evidence" value="ECO:0007669"/>
    <property type="project" value="TreeGrafter"/>
</dbReference>
<comment type="subunit">
    <text evidence="3 10">Homodimer.</text>
</comment>
<sequence>MQDEEMTTNVPPEPEEGVEPSPELAAEEAFLDARGAEIEALQAQVAELKNAVLRERADSDNLRKRFEREKESALKFGSEKLIKELLPVIDSLTLGLEAAKAHEAEGRQALDHFIEGSSMTLKLLLDVLQKNGVIELDPVGEKLDPELHQALSVIPSPDAEPNTILHVAQKGYLLNGRVIRAAQVIVADGAQKNPPQA</sequence>
<keyword evidence="5 10" id="KW-0346">Stress response</keyword>
<dbReference type="RefSeq" id="WP_006985693.1">
    <property type="nucleotide sequence ID" value="NZ_JH417929.1"/>
</dbReference>
<dbReference type="InterPro" id="IPR009012">
    <property type="entry name" value="GrpE_head"/>
</dbReference>
<dbReference type="EMBL" id="AGCM01000093">
    <property type="protein sequence ID" value="EHM53612.1"/>
    <property type="molecule type" value="Genomic_DNA"/>
</dbReference>
<evidence type="ECO:0000256" key="9">
    <source>
        <dbReference type="ARBA" id="ARBA00076414"/>
    </source>
</evidence>
<dbReference type="Gene3D" id="2.30.22.10">
    <property type="entry name" value="Head domain of nucleotide exchange factor GrpE"/>
    <property type="match status" value="1"/>
</dbReference>
<gene>
    <name evidence="10" type="primary">grpE</name>
    <name evidence="15" type="ORF">HMPREF9080_01690</name>
</gene>
<evidence type="ECO:0000256" key="14">
    <source>
        <dbReference type="SAM" id="MobiDB-lite"/>
    </source>
</evidence>
<protein>
    <recommendedName>
        <fullName evidence="8 10">Protein GrpE</fullName>
    </recommendedName>
    <alternativeName>
        <fullName evidence="9 10">HSP-70 cofactor</fullName>
    </alternativeName>
</protein>
<dbReference type="CDD" id="cd00446">
    <property type="entry name" value="GrpE"/>
    <property type="match status" value="1"/>
</dbReference>
<feature type="coiled-coil region" evidence="13">
    <location>
        <begin position="31"/>
        <end position="65"/>
    </location>
</feature>
<dbReference type="GO" id="GO:0000774">
    <property type="term" value="F:adenyl-nucleotide exchange factor activity"/>
    <property type="evidence" value="ECO:0007669"/>
    <property type="project" value="InterPro"/>
</dbReference>
<evidence type="ECO:0000256" key="1">
    <source>
        <dbReference type="ARBA" id="ARBA00004496"/>
    </source>
</evidence>
<evidence type="ECO:0000256" key="8">
    <source>
        <dbReference type="ARBA" id="ARBA00072274"/>
    </source>
</evidence>
<evidence type="ECO:0000256" key="11">
    <source>
        <dbReference type="RuleBase" id="RU000639"/>
    </source>
</evidence>
<comment type="similarity">
    <text evidence="2 10 12">Belongs to the GrpE family.</text>
</comment>
<name>G9ZFZ0_9GAMM</name>
<dbReference type="InterPro" id="IPR000740">
    <property type="entry name" value="GrpE"/>
</dbReference>
<dbReference type="GO" id="GO:0006457">
    <property type="term" value="P:protein folding"/>
    <property type="evidence" value="ECO:0007669"/>
    <property type="project" value="InterPro"/>
</dbReference>
<accession>G9ZFZ0</accession>
<dbReference type="PATRIC" id="fig|797473.3.peg.1367"/>
<dbReference type="GO" id="GO:0005829">
    <property type="term" value="C:cytosol"/>
    <property type="evidence" value="ECO:0007669"/>
    <property type="project" value="TreeGrafter"/>
</dbReference>
<dbReference type="PANTHER" id="PTHR21237">
    <property type="entry name" value="GRPE PROTEIN"/>
    <property type="match status" value="1"/>
</dbReference>
<evidence type="ECO:0000256" key="13">
    <source>
        <dbReference type="SAM" id="Coils"/>
    </source>
</evidence>
<dbReference type="PROSITE" id="PS01071">
    <property type="entry name" value="GRPE"/>
    <property type="match status" value="1"/>
</dbReference>
<evidence type="ECO:0000313" key="16">
    <source>
        <dbReference type="Proteomes" id="UP000004750"/>
    </source>
</evidence>
<dbReference type="STRING" id="797473.HMPREF9080_01690"/>
<feature type="region of interest" description="Disordered" evidence="14">
    <location>
        <begin position="1"/>
        <end position="23"/>
    </location>
</feature>
<dbReference type="FunFam" id="2.30.22.10:FF:000001">
    <property type="entry name" value="Protein GrpE"/>
    <property type="match status" value="1"/>
</dbReference>
<dbReference type="GO" id="GO:0042803">
    <property type="term" value="F:protein homodimerization activity"/>
    <property type="evidence" value="ECO:0007669"/>
    <property type="project" value="InterPro"/>
</dbReference>
<evidence type="ECO:0000256" key="7">
    <source>
        <dbReference type="ARBA" id="ARBA00053401"/>
    </source>
</evidence>
<organism evidence="15 16">
    <name type="scientific">Cardiobacterium valvarum F0432</name>
    <dbReference type="NCBI Taxonomy" id="797473"/>
    <lineage>
        <taxon>Bacteria</taxon>
        <taxon>Pseudomonadati</taxon>
        <taxon>Pseudomonadota</taxon>
        <taxon>Gammaproteobacteria</taxon>
        <taxon>Cardiobacteriales</taxon>
        <taxon>Cardiobacteriaceae</taxon>
        <taxon>Cardiobacterium</taxon>
    </lineage>
</organism>
<keyword evidence="6 10" id="KW-0143">Chaperone</keyword>
<dbReference type="HOGENOM" id="CLU_057217_6_0_6"/>
<reference evidence="15 16" key="1">
    <citation type="submission" date="2011-08" db="EMBL/GenBank/DDBJ databases">
        <authorList>
            <person name="Weinstock G."/>
            <person name="Sodergren E."/>
            <person name="Clifton S."/>
            <person name="Fulton L."/>
            <person name="Fulton B."/>
            <person name="Courtney L."/>
            <person name="Fronick C."/>
            <person name="Harrison M."/>
            <person name="Strong C."/>
            <person name="Farmer C."/>
            <person name="Delahaunty K."/>
            <person name="Markovic C."/>
            <person name="Hall O."/>
            <person name="Minx P."/>
            <person name="Tomlinson C."/>
            <person name="Mitreva M."/>
            <person name="Hou S."/>
            <person name="Chen J."/>
            <person name="Wollam A."/>
            <person name="Pepin K.H."/>
            <person name="Johnson M."/>
            <person name="Bhonagiri V."/>
            <person name="Zhang X."/>
            <person name="Suruliraj S."/>
            <person name="Warren W."/>
            <person name="Chinwalla A."/>
            <person name="Mardis E.R."/>
            <person name="Wilson R.K."/>
        </authorList>
    </citation>
    <scope>NUCLEOTIDE SEQUENCE [LARGE SCALE GENOMIC DNA]</scope>
    <source>
        <strain evidence="15 16">F0432</strain>
    </source>
</reference>
<dbReference type="SUPFAM" id="SSF58014">
    <property type="entry name" value="Coiled-coil domain of nucleotide exchange factor GrpE"/>
    <property type="match status" value="1"/>
</dbReference>
<evidence type="ECO:0000256" key="12">
    <source>
        <dbReference type="RuleBase" id="RU004478"/>
    </source>
</evidence>
<dbReference type="Gene3D" id="3.90.20.20">
    <property type="match status" value="1"/>
</dbReference>
<evidence type="ECO:0000256" key="10">
    <source>
        <dbReference type="HAMAP-Rule" id="MF_01151"/>
    </source>
</evidence>
<dbReference type="HAMAP" id="MF_01151">
    <property type="entry name" value="GrpE"/>
    <property type="match status" value="1"/>
</dbReference>
<keyword evidence="13" id="KW-0175">Coiled coil</keyword>
<evidence type="ECO:0000256" key="2">
    <source>
        <dbReference type="ARBA" id="ARBA00009054"/>
    </source>
</evidence>
<dbReference type="PANTHER" id="PTHR21237:SF23">
    <property type="entry name" value="GRPE PROTEIN HOMOLOG, MITOCHONDRIAL"/>
    <property type="match status" value="1"/>
</dbReference>
<evidence type="ECO:0000256" key="5">
    <source>
        <dbReference type="ARBA" id="ARBA00023016"/>
    </source>
</evidence>
<dbReference type="AlphaFoldDB" id="G9ZFZ0"/>
<evidence type="ECO:0000256" key="6">
    <source>
        <dbReference type="ARBA" id="ARBA00023186"/>
    </source>
</evidence>
<dbReference type="GO" id="GO:0051087">
    <property type="term" value="F:protein-folding chaperone binding"/>
    <property type="evidence" value="ECO:0007669"/>
    <property type="project" value="InterPro"/>
</dbReference>
<evidence type="ECO:0000256" key="4">
    <source>
        <dbReference type="ARBA" id="ARBA00022490"/>
    </source>
</evidence>
<keyword evidence="4 10" id="KW-0963">Cytoplasm</keyword>
<dbReference type="PRINTS" id="PR00773">
    <property type="entry name" value="GRPEPROTEIN"/>
</dbReference>
<dbReference type="SUPFAM" id="SSF51064">
    <property type="entry name" value="Head domain of nucleotide exchange factor GrpE"/>
    <property type="match status" value="1"/>
</dbReference>
<comment type="subcellular location">
    <subcellularLocation>
        <location evidence="1 10">Cytoplasm</location>
    </subcellularLocation>
</comment>